<reference evidence="4 5" key="1">
    <citation type="submission" date="2019-01" db="EMBL/GenBank/DDBJ databases">
        <title>Litorilituus lipolytica sp. nov., isolated from intertidal sand of the Yellow Sea in China.</title>
        <authorList>
            <person name="Liu A."/>
        </authorList>
    </citation>
    <scope>NUCLEOTIDE SEQUENCE [LARGE SCALE GENOMIC DNA]</scope>
    <source>
        <strain evidence="4 5">RZ04</strain>
    </source>
</reference>
<dbReference type="PANTHER" id="PTHR30349">
    <property type="entry name" value="PHAGE INTEGRASE-RELATED"/>
    <property type="match status" value="1"/>
</dbReference>
<evidence type="ECO:0000313" key="4">
    <source>
        <dbReference type="EMBL" id="TPH13938.1"/>
    </source>
</evidence>
<evidence type="ECO:0000256" key="2">
    <source>
        <dbReference type="ARBA" id="ARBA00023172"/>
    </source>
</evidence>
<dbReference type="InterPro" id="IPR011010">
    <property type="entry name" value="DNA_brk_join_enz"/>
</dbReference>
<dbReference type="OrthoDB" id="305957at2"/>
<dbReference type="Gene3D" id="1.10.443.10">
    <property type="entry name" value="Intergrase catalytic core"/>
    <property type="match status" value="1"/>
</dbReference>
<dbReference type="GO" id="GO:0003677">
    <property type="term" value="F:DNA binding"/>
    <property type="evidence" value="ECO:0007669"/>
    <property type="project" value="InterPro"/>
</dbReference>
<dbReference type="RefSeq" id="WP_140604104.1">
    <property type="nucleotide sequence ID" value="NZ_SAWY01000027.1"/>
</dbReference>
<dbReference type="InterPro" id="IPR013762">
    <property type="entry name" value="Integrase-like_cat_sf"/>
</dbReference>
<gene>
    <name evidence="4" type="ORF">EPA86_12540</name>
</gene>
<dbReference type="Pfam" id="PF00589">
    <property type="entry name" value="Phage_integrase"/>
    <property type="match status" value="1"/>
</dbReference>
<dbReference type="PANTHER" id="PTHR30349:SF94">
    <property type="entry name" value="INTEGRASE_RECOMBINASE HI_1414-RELATED"/>
    <property type="match status" value="1"/>
</dbReference>
<evidence type="ECO:0000313" key="5">
    <source>
        <dbReference type="Proteomes" id="UP000315303"/>
    </source>
</evidence>
<dbReference type="AlphaFoldDB" id="A0A502KQK9"/>
<dbReference type="GO" id="GO:0006310">
    <property type="term" value="P:DNA recombination"/>
    <property type="evidence" value="ECO:0007669"/>
    <property type="project" value="UniProtKB-KW"/>
</dbReference>
<dbReference type="EMBL" id="SAWY01000027">
    <property type="protein sequence ID" value="TPH13938.1"/>
    <property type="molecule type" value="Genomic_DNA"/>
</dbReference>
<name>A0A502KQK9_9GAMM</name>
<keyword evidence="5" id="KW-1185">Reference proteome</keyword>
<organism evidence="4 5">
    <name type="scientific">Litorilituus lipolyticus</name>
    <dbReference type="NCBI Taxonomy" id="2491017"/>
    <lineage>
        <taxon>Bacteria</taxon>
        <taxon>Pseudomonadati</taxon>
        <taxon>Pseudomonadota</taxon>
        <taxon>Gammaproteobacteria</taxon>
        <taxon>Alteromonadales</taxon>
        <taxon>Colwelliaceae</taxon>
        <taxon>Litorilituus</taxon>
    </lineage>
</organism>
<dbReference type="SUPFAM" id="SSF56349">
    <property type="entry name" value="DNA breaking-rejoining enzymes"/>
    <property type="match status" value="1"/>
</dbReference>
<evidence type="ECO:0000259" key="3">
    <source>
        <dbReference type="PROSITE" id="PS51898"/>
    </source>
</evidence>
<dbReference type="InterPro" id="IPR050090">
    <property type="entry name" value="Tyrosine_recombinase_XerCD"/>
</dbReference>
<keyword evidence="2" id="KW-0233">DNA recombination</keyword>
<dbReference type="InterPro" id="IPR002104">
    <property type="entry name" value="Integrase_catalytic"/>
</dbReference>
<accession>A0A502KQK9</accession>
<feature type="domain" description="Tyr recombinase" evidence="3">
    <location>
        <begin position="2"/>
        <end position="188"/>
    </location>
</feature>
<dbReference type="Proteomes" id="UP000315303">
    <property type="component" value="Unassembled WGS sequence"/>
</dbReference>
<sequence>MKQAKTLSEREFKRVIAVVSASRHASRNVLALSLSYYAGLRVKEIAALYISDLFNDSGKVNNFVTLSANQTKGSNSRTVVFNKKLVTLLELFYLENNLSESNITLPLIRSQKGKGFSGNSLCQVFLKLYEQAGIDGASSHSGRRTFITNLAHKGVSAKVLMTLAGHQHLSTTQRYIDVNDAMLKAAVELI</sequence>
<dbReference type="GO" id="GO:0015074">
    <property type="term" value="P:DNA integration"/>
    <property type="evidence" value="ECO:0007669"/>
    <property type="project" value="UniProtKB-KW"/>
</dbReference>
<dbReference type="PROSITE" id="PS51898">
    <property type="entry name" value="TYR_RECOMBINASE"/>
    <property type="match status" value="1"/>
</dbReference>
<proteinExistence type="predicted"/>
<keyword evidence="1" id="KW-0229">DNA integration</keyword>
<dbReference type="CDD" id="cd00397">
    <property type="entry name" value="DNA_BRE_C"/>
    <property type="match status" value="1"/>
</dbReference>
<evidence type="ECO:0000256" key="1">
    <source>
        <dbReference type="ARBA" id="ARBA00022908"/>
    </source>
</evidence>
<comment type="caution">
    <text evidence="4">The sequence shown here is derived from an EMBL/GenBank/DDBJ whole genome shotgun (WGS) entry which is preliminary data.</text>
</comment>
<protein>
    <submittedName>
        <fullName evidence="4">Site-specific integrase</fullName>
    </submittedName>
</protein>